<dbReference type="InterPro" id="IPR033940">
    <property type="entry name" value="IPMI_Swivel"/>
</dbReference>
<keyword evidence="11" id="KW-0408">Iron</keyword>
<dbReference type="InterPro" id="IPR033941">
    <property type="entry name" value="IPMI_cat"/>
</dbReference>
<keyword evidence="10" id="KW-0479">Metal-binding</keyword>
<keyword evidence="14" id="KW-0100">Branched-chain amino acid biosynthesis</keyword>
<dbReference type="SUPFAM" id="SSF52016">
    <property type="entry name" value="LeuD/IlvD-like"/>
    <property type="match status" value="1"/>
</dbReference>
<evidence type="ECO:0000256" key="15">
    <source>
        <dbReference type="ARBA" id="ARBA00031631"/>
    </source>
</evidence>
<keyword evidence="13" id="KW-0456">Lyase</keyword>
<feature type="compositionally biased region" description="Polar residues" evidence="17">
    <location>
        <begin position="349"/>
        <end position="360"/>
    </location>
</feature>
<feature type="domain" description="Aconitase/3-isopropylmalate dehydratase large subunit alpha/beta/alpha" evidence="18">
    <location>
        <begin position="441"/>
        <end position="493"/>
    </location>
</feature>
<dbReference type="AlphaFoldDB" id="A0A9W7KV30"/>
<evidence type="ECO:0000256" key="12">
    <source>
        <dbReference type="ARBA" id="ARBA00023014"/>
    </source>
</evidence>
<dbReference type="SUPFAM" id="SSF53732">
    <property type="entry name" value="Aconitase iron-sulfur domain"/>
    <property type="match status" value="1"/>
</dbReference>
<gene>
    <name evidence="20" type="ORF">TrRE_jg10956</name>
</gene>
<accession>A0A9W7KV30</accession>
<dbReference type="InterPro" id="IPR015928">
    <property type="entry name" value="Aconitase/3IPM_dehydase_swvl"/>
</dbReference>
<dbReference type="NCBIfam" id="TIGR00171">
    <property type="entry name" value="leuD"/>
    <property type="match status" value="1"/>
</dbReference>
<dbReference type="CDD" id="cd01583">
    <property type="entry name" value="IPMI"/>
    <property type="match status" value="1"/>
</dbReference>
<dbReference type="InterPro" id="IPR001030">
    <property type="entry name" value="Acoase/IPM_deHydtase_lsu_aba"/>
</dbReference>
<proteinExistence type="inferred from homology"/>
<keyword evidence="9" id="KW-0028">Amino-acid biosynthesis</keyword>
<evidence type="ECO:0000256" key="2">
    <source>
        <dbReference type="ARBA" id="ARBA00001966"/>
    </source>
</evidence>
<dbReference type="PROSITE" id="PS00450">
    <property type="entry name" value="ACONITASE_1"/>
    <property type="match status" value="1"/>
</dbReference>
<comment type="catalytic activity">
    <reaction evidence="1">
        <text>(2R,3S)-3-isopropylmalate = (2S)-2-isopropylmalate</text>
        <dbReference type="Rhea" id="RHEA:32287"/>
        <dbReference type="ChEBI" id="CHEBI:1178"/>
        <dbReference type="ChEBI" id="CHEBI:35121"/>
        <dbReference type="EC" id="4.2.1.33"/>
    </reaction>
</comment>
<evidence type="ECO:0000256" key="3">
    <source>
        <dbReference type="ARBA" id="ARBA00002695"/>
    </source>
</evidence>
<feature type="domain" description="Aconitase A/isopropylmalate dehydratase small subunit swivel" evidence="19">
    <location>
        <begin position="555"/>
        <end position="686"/>
    </location>
</feature>
<dbReference type="NCBIfam" id="NF002458">
    <property type="entry name" value="PRK01641.1"/>
    <property type="match status" value="1"/>
</dbReference>
<evidence type="ECO:0000313" key="20">
    <source>
        <dbReference type="EMBL" id="GMI12752.1"/>
    </source>
</evidence>
<dbReference type="GO" id="GO:0009098">
    <property type="term" value="P:L-leucine biosynthetic process"/>
    <property type="evidence" value="ECO:0007669"/>
    <property type="project" value="UniProtKB-KW"/>
</dbReference>
<evidence type="ECO:0000256" key="10">
    <source>
        <dbReference type="ARBA" id="ARBA00022723"/>
    </source>
</evidence>
<dbReference type="InterPro" id="IPR050067">
    <property type="entry name" value="IPM_dehydratase_rel_enz"/>
</dbReference>
<protein>
    <recommendedName>
        <fullName evidence="6">3-isopropylmalate dehydratase</fullName>
        <ecNumber evidence="5">4.2.1.33</ecNumber>
    </recommendedName>
    <alternativeName>
        <fullName evidence="15">Alpha-IPM isomerase</fullName>
    </alternativeName>
    <alternativeName>
        <fullName evidence="16">Isopropylmalate isomerase</fullName>
    </alternativeName>
</protein>
<evidence type="ECO:0000256" key="8">
    <source>
        <dbReference type="ARBA" id="ARBA00022485"/>
    </source>
</evidence>
<evidence type="ECO:0000256" key="4">
    <source>
        <dbReference type="ARBA" id="ARBA00004729"/>
    </source>
</evidence>
<comment type="function">
    <text evidence="3">Catalyzes the isomerization between 2-isopropylmalate and 3-isopropylmalate, via the formation of 2-isopropylmaleate.</text>
</comment>
<dbReference type="Pfam" id="PF00694">
    <property type="entry name" value="Aconitase_C"/>
    <property type="match status" value="1"/>
</dbReference>
<dbReference type="EMBL" id="BRXZ01000494">
    <property type="protein sequence ID" value="GMI12752.1"/>
    <property type="molecule type" value="Genomic_DNA"/>
</dbReference>
<dbReference type="Gene3D" id="3.30.499.10">
    <property type="entry name" value="Aconitase, domain 3"/>
    <property type="match status" value="3"/>
</dbReference>
<evidence type="ECO:0000256" key="7">
    <source>
        <dbReference type="ARBA" id="ARBA00022430"/>
    </source>
</evidence>
<name>A0A9W7KV30_9STRA</name>
<comment type="caution">
    <text evidence="20">The sequence shown here is derived from an EMBL/GenBank/DDBJ whole genome shotgun (WGS) entry which is preliminary data.</text>
</comment>
<reference evidence="20" key="1">
    <citation type="submission" date="2022-07" db="EMBL/GenBank/DDBJ databases">
        <title>Genome analysis of Parmales, a sister group of diatoms, reveals the evolutionary specialization of diatoms from phago-mixotrophs to photoautotrophs.</title>
        <authorList>
            <person name="Ban H."/>
            <person name="Sato S."/>
            <person name="Yoshikawa S."/>
            <person name="Kazumasa Y."/>
            <person name="Nakamura Y."/>
            <person name="Ichinomiya M."/>
            <person name="Saitoh K."/>
            <person name="Sato N."/>
            <person name="Blanc-Mathieu R."/>
            <person name="Endo H."/>
            <person name="Kuwata A."/>
            <person name="Ogata H."/>
        </authorList>
    </citation>
    <scope>NUCLEOTIDE SEQUENCE</scope>
</reference>
<keyword evidence="21" id="KW-1185">Reference proteome</keyword>
<dbReference type="NCBIfam" id="NF004016">
    <property type="entry name" value="PRK05478.1"/>
    <property type="match status" value="1"/>
</dbReference>
<dbReference type="GO" id="GO:0003861">
    <property type="term" value="F:3-isopropylmalate dehydratase activity"/>
    <property type="evidence" value="ECO:0007669"/>
    <property type="project" value="UniProtKB-EC"/>
</dbReference>
<dbReference type="PANTHER" id="PTHR43822:SF9">
    <property type="entry name" value="3-ISOPROPYLMALATE DEHYDRATASE"/>
    <property type="match status" value="1"/>
</dbReference>
<evidence type="ECO:0000256" key="1">
    <source>
        <dbReference type="ARBA" id="ARBA00000491"/>
    </source>
</evidence>
<feature type="region of interest" description="Disordered" evidence="17">
    <location>
        <begin position="349"/>
        <end position="370"/>
    </location>
</feature>
<comment type="cofactor">
    <cofactor evidence="2">
        <name>[4Fe-4S] cluster</name>
        <dbReference type="ChEBI" id="CHEBI:49883"/>
    </cofactor>
</comment>
<organism evidence="20 21">
    <name type="scientific">Triparma retinervis</name>
    <dbReference type="NCBI Taxonomy" id="2557542"/>
    <lineage>
        <taxon>Eukaryota</taxon>
        <taxon>Sar</taxon>
        <taxon>Stramenopiles</taxon>
        <taxon>Ochrophyta</taxon>
        <taxon>Bolidophyceae</taxon>
        <taxon>Parmales</taxon>
        <taxon>Triparmaceae</taxon>
        <taxon>Triparma</taxon>
    </lineage>
</organism>
<dbReference type="HAMAP" id="MF_01031">
    <property type="entry name" value="LeuD_type1"/>
    <property type="match status" value="1"/>
</dbReference>
<sequence length="787" mass="85325">MFKIFSRRQQQFHPGALAIYLSRKTPKRVKLNTSVVKMKSLLPLLLLPLLTTSFHLPPPHISPTTSLYAAPRTLYDKIFSDHTVLNDEGSTLLYIDRHLVHEVTSPQAFEGLKIANRNVRRPDCTLITVDHNVPTESRTELKSVEEFIEETNSRTQVMKLEERQGIVHIIGPEQGFTLPGTTCVCGDSHTATHGAFGALAFGIGTSEVEHVLATSTLAQTKAQNFLIQIDGTLDPATTSKDIILHICGVIGTAGGTGSVIEFAGSAIRGLSMEARMSISNMAIEAGARAGLIAPDEITFDYLRGRPMCPTGEEWNKAVEYWEGLRSDEGAKYDKVVNIAAEDIAPTVTWGTSPQDVSPITGTVPDPANASDDARKAAMERSLDYIGLSANQKMDGIPVDKVFIGSCTNGRIEDVRNVAAVAMGRKVAKNVHAMVVPGSGLPGCSMCLAMNADKLKPKERCASTSNRNFEGRQGGGGRTHLVSPSMAAAAAVTGTITDVRKLPFLGDEKHDPRTKDLTKSRVFTTESYPNPGPIISPPAPYQNEGNAGVSSASGLPKFTVLKGKSAPLDIQNIDTDMIIPKEFLKTIKRAGLGFAAFAELRYENADEVAMLGEDVAKSIDTFVLNKPEYKDTSILIAGDNFGCGSSREHAPWSINDMGIRCIISTSFADIFYSNCFNNGMLPLKLTRPEVEILLADAEDPNNELTVDLPNQKVIRSNGDSFSFDIDEFRKGCLIGGLDKIGLTLAKVDDISKFEGVRSEKYPWLDGASMKVPDVIRMHEDAPIWATAN</sequence>
<evidence type="ECO:0000256" key="16">
    <source>
        <dbReference type="ARBA" id="ARBA00033368"/>
    </source>
</evidence>
<evidence type="ECO:0000256" key="17">
    <source>
        <dbReference type="SAM" id="MobiDB-lite"/>
    </source>
</evidence>
<feature type="domain" description="Aconitase/3-isopropylmalate dehydratase large subunit alpha/beta/alpha" evidence="18">
    <location>
        <begin position="76"/>
        <end position="439"/>
    </location>
</feature>
<dbReference type="InterPro" id="IPR000573">
    <property type="entry name" value="AconitaseA/IPMdHydase_ssu_swvl"/>
</dbReference>
<evidence type="ECO:0000256" key="11">
    <source>
        <dbReference type="ARBA" id="ARBA00023004"/>
    </source>
</evidence>
<dbReference type="OrthoDB" id="2279155at2759"/>
<dbReference type="Pfam" id="PF00330">
    <property type="entry name" value="Aconitase"/>
    <property type="match status" value="2"/>
</dbReference>
<dbReference type="GO" id="GO:0051539">
    <property type="term" value="F:4 iron, 4 sulfur cluster binding"/>
    <property type="evidence" value="ECO:0007669"/>
    <property type="project" value="UniProtKB-KW"/>
</dbReference>
<dbReference type="GO" id="GO:0009316">
    <property type="term" value="C:3-isopropylmalate dehydratase complex"/>
    <property type="evidence" value="ECO:0007669"/>
    <property type="project" value="InterPro"/>
</dbReference>
<dbReference type="InterPro" id="IPR015931">
    <property type="entry name" value="Acnase/IPM_dHydase_lsu_aba_1/3"/>
</dbReference>
<dbReference type="Gene3D" id="3.20.19.10">
    <property type="entry name" value="Aconitase, domain 4"/>
    <property type="match status" value="1"/>
</dbReference>
<evidence type="ECO:0000256" key="14">
    <source>
        <dbReference type="ARBA" id="ARBA00023304"/>
    </source>
</evidence>
<evidence type="ECO:0000256" key="6">
    <source>
        <dbReference type="ARBA" id="ARBA00014371"/>
    </source>
</evidence>
<dbReference type="Proteomes" id="UP001165082">
    <property type="component" value="Unassembled WGS sequence"/>
</dbReference>
<keyword evidence="7" id="KW-0432">Leucine biosynthesis</keyword>
<dbReference type="PANTHER" id="PTHR43822">
    <property type="entry name" value="HOMOACONITASE, MITOCHONDRIAL-RELATED"/>
    <property type="match status" value="1"/>
</dbReference>
<evidence type="ECO:0000256" key="9">
    <source>
        <dbReference type="ARBA" id="ARBA00022605"/>
    </source>
</evidence>
<dbReference type="InterPro" id="IPR004431">
    <property type="entry name" value="3-IsopropMal_deHydase_ssu"/>
</dbReference>
<keyword evidence="8" id="KW-0004">4Fe-4S</keyword>
<dbReference type="FunFam" id="3.20.19.10:FF:000003">
    <property type="entry name" value="3-isopropylmalate dehydratase small subunit"/>
    <property type="match status" value="1"/>
</dbReference>
<dbReference type="EC" id="4.2.1.33" evidence="5"/>
<dbReference type="InterPro" id="IPR018136">
    <property type="entry name" value="Aconitase_4Fe-4S_BS"/>
</dbReference>
<dbReference type="InterPro" id="IPR036008">
    <property type="entry name" value="Aconitase_4Fe-4S_dom"/>
</dbReference>
<evidence type="ECO:0000256" key="13">
    <source>
        <dbReference type="ARBA" id="ARBA00023239"/>
    </source>
</evidence>
<evidence type="ECO:0000313" key="21">
    <source>
        <dbReference type="Proteomes" id="UP001165082"/>
    </source>
</evidence>
<dbReference type="GO" id="GO:0046872">
    <property type="term" value="F:metal ion binding"/>
    <property type="evidence" value="ECO:0007669"/>
    <property type="project" value="UniProtKB-KW"/>
</dbReference>
<evidence type="ECO:0000259" key="19">
    <source>
        <dbReference type="Pfam" id="PF00694"/>
    </source>
</evidence>
<dbReference type="CDD" id="cd01577">
    <property type="entry name" value="IPMI_Swivel"/>
    <property type="match status" value="1"/>
</dbReference>
<keyword evidence="12" id="KW-0411">Iron-sulfur</keyword>
<dbReference type="PRINTS" id="PR00415">
    <property type="entry name" value="ACONITASE"/>
</dbReference>
<evidence type="ECO:0000259" key="18">
    <source>
        <dbReference type="Pfam" id="PF00330"/>
    </source>
</evidence>
<comment type="pathway">
    <text evidence="4">Amino-acid biosynthesis; L-leucine biosynthesis; L-leucine from 3-methyl-2-oxobutanoate: step 2/4.</text>
</comment>
<evidence type="ECO:0000256" key="5">
    <source>
        <dbReference type="ARBA" id="ARBA00011998"/>
    </source>
</evidence>